<keyword evidence="2" id="KW-1185">Reference proteome</keyword>
<evidence type="ECO:0008006" key="3">
    <source>
        <dbReference type="Google" id="ProtNLM"/>
    </source>
</evidence>
<gene>
    <name evidence="1" type="ORF">JOM49_002611</name>
</gene>
<dbReference type="RefSeq" id="WP_209664548.1">
    <property type="nucleotide sequence ID" value="NZ_JAGGMS010000001.1"/>
</dbReference>
<evidence type="ECO:0000313" key="2">
    <source>
        <dbReference type="Proteomes" id="UP000741013"/>
    </source>
</evidence>
<dbReference type="Pfam" id="PF13822">
    <property type="entry name" value="ACC_epsilon"/>
    <property type="match status" value="1"/>
</dbReference>
<protein>
    <recommendedName>
        <fullName evidence="3">Acyl-CoA carboxylase epsilon subunit</fullName>
    </recommendedName>
</protein>
<name>A0ABS4PQA3_9PSEU</name>
<dbReference type="InterPro" id="IPR032716">
    <property type="entry name" value="ACC_epsilon"/>
</dbReference>
<comment type="caution">
    <text evidence="1">The sequence shown here is derived from an EMBL/GenBank/DDBJ whole genome shotgun (WGS) entry which is preliminary data.</text>
</comment>
<sequence length="69" mass="7098">MTGGEPLVRVVRGEPDDFELAAVTVVVAALLAAAAEPAAPVVPEPRSGWADRSRTLGIPVQHAPGAWNS</sequence>
<organism evidence="1 2">
    <name type="scientific">Amycolatopsis magusensis</name>
    <dbReference type="NCBI Taxonomy" id="882444"/>
    <lineage>
        <taxon>Bacteria</taxon>
        <taxon>Bacillati</taxon>
        <taxon>Actinomycetota</taxon>
        <taxon>Actinomycetes</taxon>
        <taxon>Pseudonocardiales</taxon>
        <taxon>Pseudonocardiaceae</taxon>
        <taxon>Amycolatopsis</taxon>
    </lineage>
</organism>
<evidence type="ECO:0000313" key="1">
    <source>
        <dbReference type="EMBL" id="MBP2181085.1"/>
    </source>
</evidence>
<reference evidence="1 2" key="1">
    <citation type="submission" date="2021-03" db="EMBL/GenBank/DDBJ databases">
        <title>Sequencing the genomes of 1000 actinobacteria strains.</title>
        <authorList>
            <person name="Klenk H.-P."/>
        </authorList>
    </citation>
    <scope>NUCLEOTIDE SEQUENCE [LARGE SCALE GENOMIC DNA]</scope>
    <source>
        <strain evidence="1 2">DSM 45510</strain>
    </source>
</reference>
<dbReference type="Proteomes" id="UP000741013">
    <property type="component" value="Unassembled WGS sequence"/>
</dbReference>
<dbReference type="EMBL" id="JAGGMS010000001">
    <property type="protein sequence ID" value="MBP2181085.1"/>
    <property type="molecule type" value="Genomic_DNA"/>
</dbReference>
<proteinExistence type="predicted"/>
<accession>A0ABS4PQA3</accession>